<feature type="domain" description="Beta-lactamase-related" evidence="2">
    <location>
        <begin position="27"/>
        <end position="348"/>
    </location>
</feature>
<dbReference type="PANTHER" id="PTHR46825">
    <property type="entry name" value="D-ALANYL-D-ALANINE-CARBOXYPEPTIDASE/ENDOPEPTIDASE AMPH"/>
    <property type="match status" value="1"/>
</dbReference>
<dbReference type="RefSeq" id="WP_337716452.1">
    <property type="nucleotide sequence ID" value="NZ_JBBEUB010000003.1"/>
</dbReference>
<dbReference type="EC" id="3.1.1.103" evidence="3"/>
<evidence type="ECO:0000313" key="4">
    <source>
        <dbReference type="Proteomes" id="UP001378956"/>
    </source>
</evidence>
<keyword evidence="3" id="KW-0378">Hydrolase</keyword>
<keyword evidence="1" id="KW-0732">Signal</keyword>
<keyword evidence="4" id="KW-1185">Reference proteome</keyword>
<dbReference type="SUPFAM" id="SSF56601">
    <property type="entry name" value="beta-lactamase/transpeptidase-like"/>
    <property type="match status" value="1"/>
</dbReference>
<dbReference type="EMBL" id="JBBEUB010000003">
    <property type="protein sequence ID" value="MEJ2902963.1"/>
    <property type="molecule type" value="Genomic_DNA"/>
</dbReference>
<dbReference type="GO" id="GO:0016787">
    <property type="term" value="F:hydrolase activity"/>
    <property type="evidence" value="ECO:0007669"/>
    <property type="project" value="UniProtKB-KW"/>
</dbReference>
<evidence type="ECO:0000256" key="1">
    <source>
        <dbReference type="SAM" id="SignalP"/>
    </source>
</evidence>
<feature type="chain" id="PRO_5047103058" evidence="1">
    <location>
        <begin position="22"/>
        <end position="360"/>
    </location>
</feature>
<proteinExistence type="predicted"/>
<evidence type="ECO:0000259" key="2">
    <source>
        <dbReference type="Pfam" id="PF00144"/>
    </source>
</evidence>
<organism evidence="3 4">
    <name type="scientific">Pedobacter panaciterrae</name>
    <dbReference type="NCBI Taxonomy" id="363849"/>
    <lineage>
        <taxon>Bacteria</taxon>
        <taxon>Pseudomonadati</taxon>
        <taxon>Bacteroidota</taxon>
        <taxon>Sphingobacteriia</taxon>
        <taxon>Sphingobacteriales</taxon>
        <taxon>Sphingobacteriaceae</taxon>
        <taxon>Pedobacter</taxon>
    </lineage>
</organism>
<sequence length="360" mass="41494">MPLTRAINLVILLFLANCASGQIKKVQEVVDSCVKQRNFNGAVLIARSGKIEYLKYTGIADRVNDIRYSENTRFHIWSLTKTFTAVLIMQLYEQKRINLDSTISVYYPEYKGEAARKVTIRNLLTYSSGRFHRDISSPEMIHEAYDKTIWPLDTFINKFLSEKLIDTPGTKFNYNNGDFIILGKIIENIYGKSYQQVLKEKILLPLKMFHTDYLHHEDIIKGIDHGYSNRDSSVTDLYMPTNYYMDNFYSAGAMYSTPQDLLLFDQAIFNHKILKPETVDVMLKGDEKLGDVAFGFWVYPKKFGNVNTIFAERQGAGYGHNANWVHLVDKDLTFIFLSNTNTTDLNKMRLKVIAAYLGQK</sequence>
<dbReference type="Gene3D" id="3.40.710.10">
    <property type="entry name" value="DD-peptidase/beta-lactamase superfamily"/>
    <property type="match status" value="1"/>
</dbReference>
<dbReference type="PANTHER" id="PTHR46825:SF9">
    <property type="entry name" value="BETA-LACTAMASE-RELATED DOMAIN-CONTAINING PROTEIN"/>
    <property type="match status" value="1"/>
</dbReference>
<comment type="caution">
    <text evidence="3">The sequence shown here is derived from an EMBL/GenBank/DDBJ whole genome shotgun (WGS) entry which is preliminary data.</text>
</comment>
<dbReference type="InterPro" id="IPR001466">
    <property type="entry name" value="Beta-lactam-related"/>
</dbReference>
<dbReference type="InterPro" id="IPR050491">
    <property type="entry name" value="AmpC-like"/>
</dbReference>
<dbReference type="Pfam" id="PF00144">
    <property type="entry name" value="Beta-lactamase"/>
    <property type="match status" value="1"/>
</dbReference>
<gene>
    <name evidence="3" type="ORF">WAE58_11035</name>
</gene>
<accession>A0ABU8NM48</accession>
<evidence type="ECO:0000313" key="3">
    <source>
        <dbReference type="EMBL" id="MEJ2902963.1"/>
    </source>
</evidence>
<dbReference type="Proteomes" id="UP001378956">
    <property type="component" value="Unassembled WGS sequence"/>
</dbReference>
<feature type="signal peptide" evidence="1">
    <location>
        <begin position="1"/>
        <end position="21"/>
    </location>
</feature>
<dbReference type="InterPro" id="IPR012338">
    <property type="entry name" value="Beta-lactam/transpept-like"/>
</dbReference>
<name>A0ABU8NM48_9SPHI</name>
<reference evidence="3 4" key="1">
    <citation type="submission" date="2024-03" db="EMBL/GenBank/DDBJ databases">
        <title>Sequence of Lycoming College Course Isolates.</title>
        <authorList>
            <person name="Plotts O."/>
            <person name="Newman J."/>
        </authorList>
    </citation>
    <scope>NUCLEOTIDE SEQUENCE [LARGE SCALE GENOMIC DNA]</scope>
    <source>
        <strain evidence="3 4">CJB-3</strain>
    </source>
</reference>
<protein>
    <submittedName>
        <fullName evidence="3">Serine hydrolase domain-containing protein</fullName>
        <ecNumber evidence="3">3.1.1.103</ecNumber>
    </submittedName>
</protein>